<accession>A0A8B8P8K9</accession>
<gene>
    <name evidence="11" type="primary">LOC115740825</name>
</gene>
<dbReference type="FunFam" id="1.10.8.60:FF:000083">
    <property type="entry name" value="ATP-dependent zinc metalloprotease FtsH"/>
    <property type="match status" value="1"/>
</dbReference>
<dbReference type="GO" id="GO:0009507">
    <property type="term" value="C:chloroplast"/>
    <property type="evidence" value="ECO:0007669"/>
    <property type="project" value="UniProtKB-ARBA"/>
</dbReference>
<dbReference type="SMART" id="SM00382">
    <property type="entry name" value="AAA"/>
    <property type="match status" value="1"/>
</dbReference>
<dbReference type="InterPro" id="IPR003959">
    <property type="entry name" value="ATPase_AAA_core"/>
</dbReference>
<keyword evidence="8" id="KW-0472">Membrane</keyword>
<keyword evidence="4" id="KW-0378">Hydrolase</keyword>
<dbReference type="SUPFAM" id="SSF52540">
    <property type="entry name" value="P-loop containing nucleoside triphosphate hydrolases"/>
    <property type="match status" value="1"/>
</dbReference>
<name>A0A8B8P8K9_9MYRT</name>
<dbReference type="PANTHER" id="PTHR23076">
    <property type="entry name" value="METALLOPROTEASE M41 FTSH"/>
    <property type="match status" value="1"/>
</dbReference>
<dbReference type="Gene3D" id="1.10.8.60">
    <property type="match status" value="1"/>
</dbReference>
<dbReference type="Pfam" id="PF01434">
    <property type="entry name" value="Peptidase_M41"/>
    <property type="match status" value="1"/>
</dbReference>
<dbReference type="GeneID" id="115740825"/>
<organism evidence="10 11">
    <name type="scientific">Rhodamnia argentea</name>
    <dbReference type="NCBI Taxonomy" id="178133"/>
    <lineage>
        <taxon>Eukaryota</taxon>
        <taxon>Viridiplantae</taxon>
        <taxon>Streptophyta</taxon>
        <taxon>Embryophyta</taxon>
        <taxon>Tracheophyta</taxon>
        <taxon>Spermatophyta</taxon>
        <taxon>Magnoliopsida</taxon>
        <taxon>eudicotyledons</taxon>
        <taxon>Gunneridae</taxon>
        <taxon>Pentapetalae</taxon>
        <taxon>rosids</taxon>
        <taxon>malvids</taxon>
        <taxon>Myrtales</taxon>
        <taxon>Myrtaceae</taxon>
        <taxon>Myrtoideae</taxon>
        <taxon>Myrteae</taxon>
        <taxon>Australasian group</taxon>
        <taxon>Rhodamnia</taxon>
    </lineage>
</organism>
<dbReference type="GO" id="GO:0005524">
    <property type="term" value="F:ATP binding"/>
    <property type="evidence" value="ECO:0007669"/>
    <property type="project" value="UniProtKB-KW"/>
</dbReference>
<keyword evidence="7" id="KW-1133">Transmembrane helix</keyword>
<feature type="domain" description="AAA+ ATPase" evidence="9">
    <location>
        <begin position="325"/>
        <end position="472"/>
    </location>
</feature>
<dbReference type="Proteomes" id="UP000827889">
    <property type="component" value="Chromosome 9"/>
</dbReference>
<evidence type="ECO:0000313" key="10">
    <source>
        <dbReference type="Proteomes" id="UP000827889"/>
    </source>
</evidence>
<evidence type="ECO:0000256" key="6">
    <source>
        <dbReference type="ARBA" id="ARBA00022946"/>
    </source>
</evidence>
<evidence type="ECO:0000259" key="9">
    <source>
        <dbReference type="SMART" id="SM00382"/>
    </source>
</evidence>
<dbReference type="GO" id="GO:0016887">
    <property type="term" value="F:ATP hydrolysis activity"/>
    <property type="evidence" value="ECO:0007669"/>
    <property type="project" value="InterPro"/>
</dbReference>
<evidence type="ECO:0000256" key="5">
    <source>
        <dbReference type="ARBA" id="ARBA00022840"/>
    </source>
</evidence>
<dbReference type="Pfam" id="PF00004">
    <property type="entry name" value="AAA"/>
    <property type="match status" value="1"/>
</dbReference>
<keyword evidence="6" id="KW-0809">Transit peptide</keyword>
<dbReference type="SUPFAM" id="SSF140990">
    <property type="entry name" value="FtsH protease domain-like"/>
    <property type="match status" value="1"/>
</dbReference>
<evidence type="ECO:0000256" key="4">
    <source>
        <dbReference type="ARBA" id="ARBA00022801"/>
    </source>
</evidence>
<keyword evidence="3" id="KW-0547">Nucleotide-binding</keyword>
<dbReference type="InterPro" id="IPR037219">
    <property type="entry name" value="Peptidase_M41-like"/>
</dbReference>
<proteinExistence type="predicted"/>
<dbReference type="CDD" id="cd19501">
    <property type="entry name" value="RecA-like_FtsH"/>
    <property type="match status" value="1"/>
</dbReference>
<evidence type="ECO:0000256" key="1">
    <source>
        <dbReference type="ARBA" id="ARBA00022670"/>
    </source>
</evidence>
<sequence length="805" mass="90641">MSSIDTLLSSRAFYAKPHVYSKGLCLAPIISRRGLERSNSVLRGIRLRVGITRRFFKVSCESSSDSTPPKGDDFVARVLKANPSQVEPKHLIGDKFYTLKEKENLSKNADVGMFEILRRTLDTRGKLKRGSDEGRNEAKTAAKEESVYLKDILREYKGKLYVPEQVFGEDLSEEEEFDRNLEALPKMSLEDFGKAMESDKVKLLTSKEVAGITTANGFRDFIVELKEIPGDRSLHRTRWAMKLNQAEAQALLEEYNGPQYEIERQTMDLWQGIDFSRSKAEARVDGSTGVKFSDVAGIDEAVEELQELVRYLKNPELFDKMGIKPPHGVLLEGPPGCGKTLVAKAIAGEAGVPFYQMAGSEFVEVLVGVGSARIRDLFKRAKVNRPSVIFIDEIDALATRRQGIFKESKDHLYNAGTQERETTLNQLLIELDGFDTGKGVIFLAATNRRDLLDPALLRPGRFDRKIKIRPPNAKGRHDILKIHASKVKMSETVDLSSYAQNLPGWSGARLAQLVQEAALVAVRKGHGSILRPDMDDAVDRLTVGPRRVGIELGHQGQCRRATTEVGVAMISHLLKRYENADVECCDRISIIPRGETLSQVVFHRLDDEKYMFERRPQLLHRLQVLLGGRAAEEVIYGRDTSRASVGYLADASWLARKLLTIWNLENPMVIHGEPPPWRKEVKFVGPRLDFEGSLYDDYSLIEPPINFNLDDQVAHRTEELIRDMYGRTVSLLRRHHAALLKAVKVLLNQEEISGEEIDFILNKYPPQTPVSLLLEEENPGSLPFFNQETSDLEHALVSQSKEQSL</sequence>
<keyword evidence="1" id="KW-0645">Protease</keyword>
<evidence type="ECO:0000313" key="11">
    <source>
        <dbReference type="RefSeq" id="XP_030530283.1"/>
    </source>
</evidence>
<evidence type="ECO:0000256" key="2">
    <source>
        <dbReference type="ARBA" id="ARBA00022692"/>
    </source>
</evidence>
<keyword evidence="11" id="KW-0482">Metalloprotease</keyword>
<reference evidence="11" key="1">
    <citation type="submission" date="2025-08" db="UniProtKB">
        <authorList>
            <consortium name="RefSeq"/>
        </authorList>
    </citation>
    <scope>IDENTIFICATION</scope>
    <source>
        <tissue evidence="11">Leaf</tissue>
    </source>
</reference>
<dbReference type="GO" id="GO:0004176">
    <property type="term" value="F:ATP-dependent peptidase activity"/>
    <property type="evidence" value="ECO:0007669"/>
    <property type="project" value="InterPro"/>
</dbReference>
<dbReference type="AlphaFoldDB" id="A0A8B8P8K9"/>
<keyword evidence="10" id="KW-1185">Reference proteome</keyword>
<dbReference type="GO" id="GO:0004222">
    <property type="term" value="F:metalloendopeptidase activity"/>
    <property type="evidence" value="ECO:0007669"/>
    <property type="project" value="InterPro"/>
</dbReference>
<protein>
    <submittedName>
        <fullName evidence="11">Probable inactive ATP-dependent zinc metalloprotease FTSHI 1, chloroplastic isoform X2</fullName>
    </submittedName>
</protein>
<dbReference type="Gene3D" id="1.20.58.760">
    <property type="entry name" value="Peptidase M41"/>
    <property type="match status" value="1"/>
</dbReference>
<dbReference type="FunFam" id="1.20.58.760:FF:000011">
    <property type="entry name" value="Probable inactive ATP-dependent zinc metalloprotease FTSHI 1, chloroplastic"/>
    <property type="match status" value="1"/>
</dbReference>
<dbReference type="InterPro" id="IPR027417">
    <property type="entry name" value="P-loop_NTPase"/>
</dbReference>
<evidence type="ECO:0000256" key="7">
    <source>
        <dbReference type="ARBA" id="ARBA00022989"/>
    </source>
</evidence>
<evidence type="ECO:0000256" key="3">
    <source>
        <dbReference type="ARBA" id="ARBA00022741"/>
    </source>
</evidence>
<dbReference type="RefSeq" id="XP_030530283.1">
    <property type="nucleotide sequence ID" value="XM_030674423.2"/>
</dbReference>
<dbReference type="Gene3D" id="3.40.50.300">
    <property type="entry name" value="P-loop containing nucleotide triphosphate hydrolases"/>
    <property type="match status" value="1"/>
</dbReference>
<dbReference type="InterPro" id="IPR003593">
    <property type="entry name" value="AAA+_ATPase"/>
</dbReference>
<evidence type="ECO:0000256" key="8">
    <source>
        <dbReference type="ARBA" id="ARBA00023136"/>
    </source>
</evidence>
<dbReference type="InterPro" id="IPR000642">
    <property type="entry name" value="Peptidase_M41"/>
</dbReference>
<dbReference type="GO" id="GO:0045037">
    <property type="term" value="P:protein import into chloroplast stroma"/>
    <property type="evidence" value="ECO:0007669"/>
    <property type="project" value="TreeGrafter"/>
</dbReference>
<dbReference type="PANTHER" id="PTHR23076:SF111">
    <property type="entry name" value="INACTIVE ATP-DEPENDENT ZINC METALLOPROTEASE FTSHI 1, CHLOROPLASTIC-RELATED"/>
    <property type="match status" value="1"/>
</dbReference>
<dbReference type="GO" id="GO:0006508">
    <property type="term" value="P:proteolysis"/>
    <property type="evidence" value="ECO:0007669"/>
    <property type="project" value="UniProtKB-KW"/>
</dbReference>
<keyword evidence="5" id="KW-0067">ATP-binding</keyword>
<dbReference type="FunFam" id="3.40.50.300:FF:000352">
    <property type="entry name" value="ATP-dependent zinc metalloprotease FTSH 7, chloroplastic"/>
    <property type="match status" value="1"/>
</dbReference>
<keyword evidence="2" id="KW-0812">Transmembrane</keyword>